<name>A0ABX2EIK4_9BURK</name>
<accession>A0ABX2EIK4</accession>
<feature type="compositionally biased region" description="Low complexity" evidence="1">
    <location>
        <begin position="75"/>
        <end position="95"/>
    </location>
</feature>
<gene>
    <name evidence="2" type="ORF">HLB44_15720</name>
</gene>
<proteinExistence type="predicted"/>
<comment type="caution">
    <text evidence="2">The sequence shown here is derived from an EMBL/GenBank/DDBJ whole genome shotgun (WGS) entry which is preliminary data.</text>
</comment>
<evidence type="ECO:0000313" key="3">
    <source>
        <dbReference type="Proteomes" id="UP000737171"/>
    </source>
</evidence>
<feature type="compositionally biased region" description="Basic residues" evidence="1">
    <location>
        <begin position="104"/>
        <end position="113"/>
    </location>
</feature>
<organism evidence="2 3">
    <name type="scientific">Pseudaquabacterium terrae</name>
    <dbReference type="NCBI Taxonomy" id="2732868"/>
    <lineage>
        <taxon>Bacteria</taxon>
        <taxon>Pseudomonadati</taxon>
        <taxon>Pseudomonadota</taxon>
        <taxon>Betaproteobacteria</taxon>
        <taxon>Burkholderiales</taxon>
        <taxon>Sphaerotilaceae</taxon>
        <taxon>Pseudaquabacterium</taxon>
    </lineage>
</organism>
<feature type="region of interest" description="Disordered" evidence="1">
    <location>
        <begin position="1"/>
        <end position="128"/>
    </location>
</feature>
<dbReference type="Proteomes" id="UP000737171">
    <property type="component" value="Unassembled WGS sequence"/>
</dbReference>
<keyword evidence="3" id="KW-1185">Reference proteome</keyword>
<dbReference type="RefSeq" id="WP_173124087.1">
    <property type="nucleotide sequence ID" value="NZ_JABRWJ010000004.1"/>
</dbReference>
<reference evidence="2 3" key="1">
    <citation type="submission" date="2020-05" db="EMBL/GenBank/DDBJ databases">
        <title>Aquincola sp. isolate from soil.</title>
        <authorList>
            <person name="Han J."/>
            <person name="Kim D.-U."/>
        </authorList>
    </citation>
    <scope>NUCLEOTIDE SEQUENCE [LARGE SCALE GENOMIC DNA]</scope>
    <source>
        <strain evidence="2 3">S2</strain>
    </source>
</reference>
<sequence length="128" mass="13485">MSSVNRIGSLSPFIPVQPVTRVAPNQGKSGRDGRGNTAPQPQELAATGDLSRLPEHLRLQGASAAPQLSLPPSTRPALDPARAAAAPIPAPVLARQQPPAGKKQGSKKTKRRQAPPQPSYLKLARRGR</sequence>
<protein>
    <submittedName>
        <fullName evidence="2">Uncharacterized protein</fullName>
    </submittedName>
</protein>
<evidence type="ECO:0000256" key="1">
    <source>
        <dbReference type="SAM" id="MobiDB-lite"/>
    </source>
</evidence>
<dbReference type="EMBL" id="JABRWJ010000004">
    <property type="protein sequence ID" value="NRF68443.1"/>
    <property type="molecule type" value="Genomic_DNA"/>
</dbReference>
<evidence type="ECO:0000313" key="2">
    <source>
        <dbReference type="EMBL" id="NRF68443.1"/>
    </source>
</evidence>